<dbReference type="InterPro" id="IPR036856">
    <property type="entry name" value="Ald_Oxase/Xan_DH_a/b_sf"/>
</dbReference>
<protein>
    <submittedName>
        <fullName evidence="2">Molybdopterin-dependent oxidoreductase</fullName>
    </submittedName>
</protein>
<dbReference type="Pfam" id="PF20256">
    <property type="entry name" value="MoCoBD_2"/>
    <property type="match status" value="1"/>
</dbReference>
<dbReference type="Gene3D" id="3.90.1170.50">
    <property type="entry name" value="Aldehyde oxidase/xanthine dehydrogenase, a/b hammerhead"/>
    <property type="match status" value="1"/>
</dbReference>
<evidence type="ECO:0000259" key="1">
    <source>
        <dbReference type="SMART" id="SM01008"/>
    </source>
</evidence>
<name>A0ABP3R9Q9_9ACTN</name>
<dbReference type="InterPro" id="IPR008274">
    <property type="entry name" value="AldOxase/xan_DH_MoCoBD1"/>
</dbReference>
<dbReference type="Pfam" id="PF02738">
    <property type="entry name" value="MoCoBD_1"/>
    <property type="match status" value="1"/>
</dbReference>
<sequence length="658" mass="67666">MLGVDTAAALRSTGVVDVLVAADLPGQFWTGPVRADRPVLAAGVVRHVGEPVAAVLATDPASATRAAYAVGVAYRPLPEVSWFRGEEADPLHPDGNVVRTVHVRRGEWPKAAGTVVEGSYNTHGWVPRQERFGTDGAPAVPALIEAEPTDTGVRIAAPRRWHPEDRDQIAQCLNLIPRQVELRSTGSRDHSTDLGGPVLAALFARRHHRPVSLVVGPPTHGQGGGPFVVARYRHHVRPDGTLAAVSGEIEIEIGPYAGIGESLVAELCAVGVGPYRVPAVDLRVRALRSTTPPPLIEPGAAAAAVTFAVEAQLDRLADLLSYPQGREAARFVADRRAVRERNLLGLDEPFPTGQMPLEASPLPALLELLDAAPLPSMPDGGRDHAWGVGTGFGVVPFGTAEGFALPVTATVSHRAGTVSCPAAEGDESLEAAAVAVATRAFDVPMRFAATGEPAPGGSAATVGRAVTAAVEALTAPARERLGSQVGLSPALLRAAAGRLRSFDGVVDVPLAEALAGDPDPAEATYVPPDTEVLDGDGQGDAFAGFAYAAARAVLSLTARGEVEIVQLDVAADCGQVLDDVRARAAVDASVSTGVRLALPEATVRPDAVRLHLLDGPVPKGAAGVAAGAVAAALRSAHDAGAGGDAEVLPIPGVSWSSS</sequence>
<dbReference type="SUPFAM" id="SSF54665">
    <property type="entry name" value="CO dehydrogenase molybdoprotein N-domain-like"/>
    <property type="match status" value="1"/>
</dbReference>
<dbReference type="EMBL" id="BAAAHE010000004">
    <property type="protein sequence ID" value="GAA0605664.1"/>
    <property type="molecule type" value="Genomic_DNA"/>
</dbReference>
<dbReference type="Pfam" id="PF01315">
    <property type="entry name" value="Ald_Xan_dh_C"/>
    <property type="match status" value="1"/>
</dbReference>
<dbReference type="Proteomes" id="UP001500957">
    <property type="component" value="Unassembled WGS sequence"/>
</dbReference>
<feature type="domain" description="Aldehyde oxidase/xanthine dehydrogenase a/b hammerhead" evidence="1">
    <location>
        <begin position="2"/>
        <end position="78"/>
    </location>
</feature>
<gene>
    <name evidence="2" type="ORF">GCM10009547_04480</name>
</gene>
<dbReference type="InterPro" id="IPR016208">
    <property type="entry name" value="Ald_Oxase/xanthine_DH-like"/>
</dbReference>
<dbReference type="InterPro" id="IPR046867">
    <property type="entry name" value="AldOxase/xan_DH_MoCoBD2"/>
</dbReference>
<keyword evidence="3" id="KW-1185">Reference proteome</keyword>
<dbReference type="PANTHER" id="PTHR11908:SF157">
    <property type="entry name" value="XANTHINE DEHYDROGENASE SUBUNIT D-RELATED"/>
    <property type="match status" value="1"/>
</dbReference>
<reference evidence="3" key="1">
    <citation type="journal article" date="2019" name="Int. J. Syst. Evol. Microbiol.">
        <title>The Global Catalogue of Microorganisms (GCM) 10K type strain sequencing project: providing services to taxonomists for standard genome sequencing and annotation.</title>
        <authorList>
            <consortium name="The Broad Institute Genomics Platform"/>
            <consortium name="The Broad Institute Genome Sequencing Center for Infectious Disease"/>
            <person name="Wu L."/>
            <person name="Ma J."/>
        </authorList>
    </citation>
    <scope>NUCLEOTIDE SEQUENCE [LARGE SCALE GENOMIC DNA]</scope>
    <source>
        <strain evidence="3">JCM 10671</strain>
    </source>
</reference>
<dbReference type="PANTHER" id="PTHR11908">
    <property type="entry name" value="XANTHINE DEHYDROGENASE"/>
    <property type="match status" value="1"/>
</dbReference>
<dbReference type="InterPro" id="IPR037165">
    <property type="entry name" value="AldOxase/xan_DH_Mopterin-bd_sf"/>
</dbReference>
<evidence type="ECO:0000313" key="2">
    <source>
        <dbReference type="EMBL" id="GAA0605664.1"/>
    </source>
</evidence>
<dbReference type="SMART" id="SM01008">
    <property type="entry name" value="Ald_Xan_dh_C"/>
    <property type="match status" value="1"/>
</dbReference>
<dbReference type="SUPFAM" id="SSF56003">
    <property type="entry name" value="Molybdenum cofactor-binding domain"/>
    <property type="match status" value="1"/>
</dbReference>
<accession>A0ABP3R9Q9</accession>
<dbReference type="Gene3D" id="3.30.365.10">
    <property type="entry name" value="Aldehyde oxidase/xanthine dehydrogenase, molybdopterin binding domain"/>
    <property type="match status" value="3"/>
</dbReference>
<comment type="caution">
    <text evidence="2">The sequence shown here is derived from an EMBL/GenBank/DDBJ whole genome shotgun (WGS) entry which is preliminary data.</text>
</comment>
<evidence type="ECO:0000313" key="3">
    <source>
        <dbReference type="Proteomes" id="UP001500957"/>
    </source>
</evidence>
<dbReference type="InterPro" id="IPR000674">
    <property type="entry name" value="Ald_Oxase/Xan_DH_a/b"/>
</dbReference>
<proteinExistence type="predicted"/>
<organism evidence="2 3">
    <name type="scientific">Sporichthya brevicatena</name>
    <dbReference type="NCBI Taxonomy" id="171442"/>
    <lineage>
        <taxon>Bacteria</taxon>
        <taxon>Bacillati</taxon>
        <taxon>Actinomycetota</taxon>
        <taxon>Actinomycetes</taxon>
        <taxon>Sporichthyales</taxon>
        <taxon>Sporichthyaceae</taxon>
        <taxon>Sporichthya</taxon>
    </lineage>
</organism>